<proteinExistence type="predicted"/>
<accession>A0ACB9JEW7</accession>
<comment type="caution">
    <text evidence="1">The sequence shown here is derived from an EMBL/GenBank/DDBJ whole genome shotgun (WGS) entry which is preliminary data.</text>
</comment>
<reference evidence="2" key="1">
    <citation type="journal article" date="2022" name="Mol. Ecol. Resour.">
        <title>The genomes of chicory, endive, great burdock and yacon provide insights into Asteraceae palaeo-polyploidization history and plant inulin production.</title>
        <authorList>
            <person name="Fan W."/>
            <person name="Wang S."/>
            <person name="Wang H."/>
            <person name="Wang A."/>
            <person name="Jiang F."/>
            <person name="Liu H."/>
            <person name="Zhao H."/>
            <person name="Xu D."/>
            <person name="Zhang Y."/>
        </authorList>
    </citation>
    <scope>NUCLEOTIDE SEQUENCE [LARGE SCALE GENOMIC DNA]</scope>
    <source>
        <strain evidence="2">cv. Yunnan</strain>
    </source>
</reference>
<gene>
    <name evidence="1" type="ORF">L1987_11610</name>
</gene>
<evidence type="ECO:0000313" key="2">
    <source>
        <dbReference type="Proteomes" id="UP001056120"/>
    </source>
</evidence>
<sequence length="541" mass="57189">MTTHFAAVIFFGALISSVVSSANALSGSATTVSLTIGDSQICAITNSSNRNFNCWRTTDSVASQNFEFRSISSGLGFACGITSNETAGIVCFGTNSGLASAIQGQFTNTRLLTIAAGGSHVCGVNFTGFLICRGSNEYGQINVPDHSPFEFYALALGANHTCALRRLNNSVVCWGGGGGVMDNYTARVSFESIVAGLDFTCGLTTNNFSVICWGEGWIRNNSNPVGFELPLNRILPGPCVRSDCSCGIYPQSDSLCSGYGSICRPCDITNLVPPVPELVPPPSPPGGGNVTRTIRSKRLTRGLLAFAIVGSVGAVAGICTVIYCLWTGVCFGKKKIHNSVQPTVNGSNRNGSHHTSGSPVSRSATIRRQLSRGFRRQRSGPSSKQADKEEEFTFADLALATNDFALENKIGAGSFGVVYRGKLLDGREVAIKRGEIALDAARGRRAIFKSNEVNGGAPISLVDYAVPIIMAGDLGKILDKRVGQPEVNEVEPVELMAYTALHCVNPEGNHRPTMSDIVANLERALGLFSDSHGSISSGMSD</sequence>
<dbReference type="EMBL" id="CM042021">
    <property type="protein sequence ID" value="KAI3817812.1"/>
    <property type="molecule type" value="Genomic_DNA"/>
</dbReference>
<reference evidence="1 2" key="2">
    <citation type="journal article" date="2022" name="Mol. Ecol. Resour.">
        <title>The genomes of chicory, endive, great burdock and yacon provide insights into Asteraceae paleo-polyploidization history and plant inulin production.</title>
        <authorList>
            <person name="Fan W."/>
            <person name="Wang S."/>
            <person name="Wang H."/>
            <person name="Wang A."/>
            <person name="Jiang F."/>
            <person name="Liu H."/>
            <person name="Zhao H."/>
            <person name="Xu D."/>
            <person name="Zhang Y."/>
        </authorList>
    </citation>
    <scope>NUCLEOTIDE SEQUENCE [LARGE SCALE GENOMIC DNA]</scope>
    <source>
        <strain evidence="2">cv. Yunnan</strain>
        <tissue evidence="1">Leaves</tissue>
    </source>
</reference>
<name>A0ACB9JEW7_9ASTR</name>
<keyword evidence="2" id="KW-1185">Reference proteome</keyword>
<dbReference type="Proteomes" id="UP001056120">
    <property type="component" value="Linkage Group LG04"/>
</dbReference>
<organism evidence="1 2">
    <name type="scientific">Smallanthus sonchifolius</name>
    <dbReference type="NCBI Taxonomy" id="185202"/>
    <lineage>
        <taxon>Eukaryota</taxon>
        <taxon>Viridiplantae</taxon>
        <taxon>Streptophyta</taxon>
        <taxon>Embryophyta</taxon>
        <taxon>Tracheophyta</taxon>
        <taxon>Spermatophyta</taxon>
        <taxon>Magnoliopsida</taxon>
        <taxon>eudicotyledons</taxon>
        <taxon>Gunneridae</taxon>
        <taxon>Pentapetalae</taxon>
        <taxon>asterids</taxon>
        <taxon>campanulids</taxon>
        <taxon>Asterales</taxon>
        <taxon>Asteraceae</taxon>
        <taxon>Asteroideae</taxon>
        <taxon>Heliantheae alliance</taxon>
        <taxon>Millerieae</taxon>
        <taxon>Smallanthus</taxon>
    </lineage>
</organism>
<protein>
    <submittedName>
        <fullName evidence="1">Uncharacterized protein</fullName>
    </submittedName>
</protein>
<evidence type="ECO:0000313" key="1">
    <source>
        <dbReference type="EMBL" id="KAI3817812.1"/>
    </source>
</evidence>